<name>A0ABP8N808_9BACT</name>
<dbReference type="EMBL" id="BAABHD010000063">
    <property type="protein sequence ID" value="GAA4461506.1"/>
    <property type="molecule type" value="Genomic_DNA"/>
</dbReference>
<dbReference type="InterPro" id="IPR002347">
    <property type="entry name" value="SDR_fam"/>
</dbReference>
<gene>
    <name evidence="2" type="ORF">GCM10023189_37050</name>
</gene>
<accession>A0ABP8N808</accession>
<dbReference type="Pfam" id="PF00106">
    <property type="entry name" value="adh_short"/>
    <property type="match status" value="1"/>
</dbReference>
<dbReference type="PANTHER" id="PTHR24314">
    <property type="entry name" value="NON-SPECIFIC LIPID TRANSFER PROTEIN-RELATED"/>
    <property type="match status" value="1"/>
</dbReference>
<keyword evidence="3" id="KW-1185">Reference proteome</keyword>
<dbReference type="SUPFAM" id="SSF51735">
    <property type="entry name" value="NAD(P)-binding Rossmann-fold domains"/>
    <property type="match status" value="1"/>
</dbReference>
<evidence type="ECO:0000313" key="2">
    <source>
        <dbReference type="EMBL" id="GAA4461506.1"/>
    </source>
</evidence>
<dbReference type="Proteomes" id="UP001501175">
    <property type="component" value="Unassembled WGS sequence"/>
</dbReference>
<proteinExistence type="inferred from homology"/>
<sequence length="265" mass="29054">MSKSIVVITGSSRGIGYGLADALLARGCLVVVSSRSAESVTDAVARLHQKHSSDRVVGYACDVGSYQSVQGLWDTATARFGGIDIWINNAGQSTPPRSFWQLDDKQIASVVDTNLTGTMNGARVALEGMLAQGHGRIFNFGGLGSNGMKVSGTTLYGTTKYAIQYFTDALVEEVKRTPVQVGFILPGMVVTDLLTESYDDWPEDKRRIKGVFNILADRVETVTPWLADQILTANRNGARIRWLTKQKILWRFLMAPFQKRNLFSG</sequence>
<dbReference type="InterPro" id="IPR052625">
    <property type="entry name" value="Chl_b_Red"/>
</dbReference>
<protein>
    <submittedName>
        <fullName evidence="2">SDR family oxidoreductase</fullName>
    </submittedName>
</protein>
<dbReference type="CDD" id="cd05233">
    <property type="entry name" value="SDR_c"/>
    <property type="match status" value="1"/>
</dbReference>
<dbReference type="PRINTS" id="PR00080">
    <property type="entry name" value="SDRFAMILY"/>
</dbReference>
<evidence type="ECO:0000256" key="1">
    <source>
        <dbReference type="RuleBase" id="RU000363"/>
    </source>
</evidence>
<dbReference type="InterPro" id="IPR036291">
    <property type="entry name" value="NAD(P)-bd_dom_sf"/>
</dbReference>
<dbReference type="RefSeq" id="WP_345245746.1">
    <property type="nucleotide sequence ID" value="NZ_BAABHD010000063.1"/>
</dbReference>
<dbReference type="Gene3D" id="3.40.50.720">
    <property type="entry name" value="NAD(P)-binding Rossmann-like Domain"/>
    <property type="match status" value="1"/>
</dbReference>
<comment type="similarity">
    <text evidence="1">Belongs to the short-chain dehydrogenases/reductases (SDR) family.</text>
</comment>
<comment type="caution">
    <text evidence="2">The sequence shown here is derived from an EMBL/GenBank/DDBJ whole genome shotgun (WGS) entry which is preliminary data.</text>
</comment>
<organism evidence="2 3">
    <name type="scientific">Nibrella saemangeumensis</name>
    <dbReference type="NCBI Taxonomy" id="1084526"/>
    <lineage>
        <taxon>Bacteria</taxon>
        <taxon>Pseudomonadati</taxon>
        <taxon>Bacteroidota</taxon>
        <taxon>Cytophagia</taxon>
        <taxon>Cytophagales</taxon>
        <taxon>Spirosomataceae</taxon>
        <taxon>Nibrella</taxon>
    </lineage>
</organism>
<evidence type="ECO:0000313" key="3">
    <source>
        <dbReference type="Proteomes" id="UP001501175"/>
    </source>
</evidence>
<reference evidence="3" key="1">
    <citation type="journal article" date="2019" name="Int. J. Syst. Evol. Microbiol.">
        <title>The Global Catalogue of Microorganisms (GCM) 10K type strain sequencing project: providing services to taxonomists for standard genome sequencing and annotation.</title>
        <authorList>
            <consortium name="The Broad Institute Genomics Platform"/>
            <consortium name="The Broad Institute Genome Sequencing Center for Infectious Disease"/>
            <person name="Wu L."/>
            <person name="Ma J."/>
        </authorList>
    </citation>
    <scope>NUCLEOTIDE SEQUENCE [LARGE SCALE GENOMIC DNA]</scope>
    <source>
        <strain evidence="3">JCM 17927</strain>
    </source>
</reference>
<dbReference type="PRINTS" id="PR00081">
    <property type="entry name" value="GDHRDH"/>
</dbReference>
<dbReference type="PANTHER" id="PTHR24314:SF21">
    <property type="entry name" value="CHLOROPHYLL(IDE) B REDUCTASE NYC1, CHLOROPLASTIC-RELATED"/>
    <property type="match status" value="1"/>
</dbReference>